<feature type="non-terminal residue" evidence="3">
    <location>
        <position position="529"/>
    </location>
</feature>
<dbReference type="GO" id="GO:0006893">
    <property type="term" value="P:Golgi to plasma membrane transport"/>
    <property type="evidence" value="ECO:0007669"/>
    <property type="project" value="TreeGrafter"/>
</dbReference>
<keyword evidence="4" id="KW-1185">Reference proteome</keyword>
<gene>
    <name evidence="3" type="ORF">Agub_g6633</name>
</gene>
<evidence type="ECO:0000259" key="2">
    <source>
        <dbReference type="Pfam" id="PF20654"/>
    </source>
</evidence>
<feature type="region of interest" description="Disordered" evidence="1">
    <location>
        <begin position="71"/>
        <end position="135"/>
    </location>
</feature>
<feature type="domain" description="Exocyst complex component Sec3 C-terminal" evidence="2">
    <location>
        <begin position="323"/>
        <end position="503"/>
    </location>
</feature>
<feature type="compositionally biased region" description="Acidic residues" evidence="1">
    <location>
        <begin position="106"/>
        <end position="124"/>
    </location>
</feature>
<dbReference type="EMBL" id="BMAR01000009">
    <property type="protein sequence ID" value="GFR45235.1"/>
    <property type="molecule type" value="Genomic_DNA"/>
</dbReference>
<feature type="compositionally biased region" description="Low complexity" evidence="1">
    <location>
        <begin position="125"/>
        <end position="135"/>
    </location>
</feature>
<feature type="region of interest" description="Disordered" evidence="1">
    <location>
        <begin position="285"/>
        <end position="315"/>
    </location>
</feature>
<sequence>AGSRHSRSTFRSIVSSSKGAGAPPHDPSHVAVPLHEAWQALLEGFLPHLLAEAEGAAGWLLLWKGEEEAARGQGGARGGGRSGGGGGGKAGGKRHKKGRRRRRAAEEEEQEEEGEQEEEEEGAGEDLQPQQRRSLSRQGREVIAALLAGVDTEFMALADLAAKSQQVMCLPMMALATACIGALVTRGSVAAPLRAALATCHARLRGHFGRFVEAQRAAVDSYGSRLAAGGSVKSYHVINFVSQFALMAHHIEVMLSEGADALLSQLSGGVASAAATAAAAAAALATGGGGSDGEEGDEEENEEENEEEEEEEGARRRDVLLAAATWQVRPEVDALYGSLVGLMFGSLERIAGADAKHGDRFRAENYGYFVEAVRPLVRHVASLEPYMLQAEAKQEESIRRYVSAQLQYTNLGRLGEAVGRLEGLLALLAPREVAYQAGCSAGEMRALIAACGKDADKKIQKMYGRVRRHLGTSGLAFRVWERIYEELMNTYRRLEEQLGLCYPSLQLDPAPEQLAELFRSVVGPAAASP</sequence>
<dbReference type="GO" id="GO:0005546">
    <property type="term" value="F:phosphatidylinositol-4,5-bisphosphate binding"/>
    <property type="evidence" value="ECO:0007669"/>
    <property type="project" value="TreeGrafter"/>
</dbReference>
<feature type="region of interest" description="Disordered" evidence="1">
    <location>
        <begin position="1"/>
        <end position="28"/>
    </location>
</feature>
<dbReference type="GO" id="GO:0005886">
    <property type="term" value="C:plasma membrane"/>
    <property type="evidence" value="ECO:0007669"/>
    <property type="project" value="TreeGrafter"/>
</dbReference>
<dbReference type="Proteomes" id="UP001054857">
    <property type="component" value="Unassembled WGS sequence"/>
</dbReference>
<dbReference type="InterPro" id="IPR048628">
    <property type="entry name" value="Sec3_C"/>
</dbReference>
<feature type="compositionally biased region" description="Basic residues" evidence="1">
    <location>
        <begin position="91"/>
        <end position="103"/>
    </location>
</feature>
<organism evidence="3 4">
    <name type="scientific">Astrephomene gubernaculifera</name>
    <dbReference type="NCBI Taxonomy" id="47775"/>
    <lineage>
        <taxon>Eukaryota</taxon>
        <taxon>Viridiplantae</taxon>
        <taxon>Chlorophyta</taxon>
        <taxon>core chlorophytes</taxon>
        <taxon>Chlorophyceae</taxon>
        <taxon>CS clade</taxon>
        <taxon>Chlamydomonadales</taxon>
        <taxon>Astrephomenaceae</taxon>
        <taxon>Astrephomene</taxon>
    </lineage>
</organism>
<dbReference type="Pfam" id="PF20654">
    <property type="entry name" value="Sec3_C-term"/>
    <property type="match status" value="1"/>
</dbReference>
<reference evidence="3 4" key="1">
    <citation type="journal article" date="2021" name="Sci. Rep.">
        <title>Genome sequencing of the multicellular alga Astrephomene provides insights into convergent evolution of germ-soma differentiation.</title>
        <authorList>
            <person name="Yamashita S."/>
            <person name="Yamamoto K."/>
            <person name="Matsuzaki R."/>
            <person name="Suzuki S."/>
            <person name="Yamaguchi H."/>
            <person name="Hirooka S."/>
            <person name="Minakuchi Y."/>
            <person name="Miyagishima S."/>
            <person name="Kawachi M."/>
            <person name="Toyoda A."/>
            <person name="Nozaki H."/>
        </authorList>
    </citation>
    <scope>NUCLEOTIDE SEQUENCE [LARGE SCALE GENOMIC DNA]</scope>
    <source>
        <strain evidence="3 4">NIES-4017</strain>
    </source>
</reference>
<name>A0AAD3DNR8_9CHLO</name>
<evidence type="ECO:0000313" key="3">
    <source>
        <dbReference type="EMBL" id="GFR45235.1"/>
    </source>
</evidence>
<dbReference type="PANTHER" id="PTHR16092:SF14">
    <property type="entry name" value="EXOCYST COMPLEX COMPONENT 1 ISOFORM X1"/>
    <property type="match status" value="1"/>
</dbReference>
<comment type="caution">
    <text evidence="3">The sequence shown here is derived from an EMBL/GenBank/DDBJ whole genome shotgun (WGS) entry which is preliminary data.</text>
</comment>
<proteinExistence type="predicted"/>
<evidence type="ECO:0000256" key="1">
    <source>
        <dbReference type="SAM" id="MobiDB-lite"/>
    </source>
</evidence>
<evidence type="ECO:0000313" key="4">
    <source>
        <dbReference type="Proteomes" id="UP001054857"/>
    </source>
</evidence>
<dbReference type="PANTHER" id="PTHR16092">
    <property type="entry name" value="SEC3/SYNTAXIN-RELATED"/>
    <property type="match status" value="1"/>
</dbReference>
<accession>A0AAD3DNR8</accession>
<feature type="compositionally biased region" description="Gly residues" evidence="1">
    <location>
        <begin position="72"/>
        <end position="90"/>
    </location>
</feature>
<dbReference type="GO" id="GO:0006887">
    <property type="term" value="P:exocytosis"/>
    <property type="evidence" value="ECO:0007669"/>
    <property type="project" value="TreeGrafter"/>
</dbReference>
<protein>
    <recommendedName>
        <fullName evidence="2">Exocyst complex component Sec3 C-terminal domain-containing protein</fullName>
    </recommendedName>
</protein>
<feature type="compositionally biased region" description="Acidic residues" evidence="1">
    <location>
        <begin position="292"/>
        <end position="312"/>
    </location>
</feature>
<dbReference type="GO" id="GO:0000145">
    <property type="term" value="C:exocyst"/>
    <property type="evidence" value="ECO:0007669"/>
    <property type="project" value="TreeGrafter"/>
</dbReference>
<dbReference type="AlphaFoldDB" id="A0AAD3DNR8"/>